<comment type="caution">
    <text evidence="3">The sequence shown here is derived from an EMBL/GenBank/DDBJ whole genome shotgun (WGS) entry which is preliminary data.</text>
</comment>
<feature type="region of interest" description="Disordered" evidence="1">
    <location>
        <begin position="82"/>
        <end position="146"/>
    </location>
</feature>
<protein>
    <submittedName>
        <fullName evidence="3">Uncharacterized protein</fullName>
    </submittedName>
</protein>
<evidence type="ECO:0000256" key="2">
    <source>
        <dbReference type="SAM" id="Phobius"/>
    </source>
</evidence>
<organism evidence="3 4">
    <name type="scientific">Streptomyces salyersiae</name>
    <dbReference type="NCBI Taxonomy" id="3075530"/>
    <lineage>
        <taxon>Bacteria</taxon>
        <taxon>Bacillati</taxon>
        <taxon>Actinomycetota</taxon>
        <taxon>Actinomycetes</taxon>
        <taxon>Kitasatosporales</taxon>
        <taxon>Streptomycetaceae</taxon>
        <taxon>Streptomyces</taxon>
    </lineage>
</organism>
<dbReference type="EMBL" id="JAVREX010000007">
    <property type="protein sequence ID" value="MDT0429653.1"/>
    <property type="molecule type" value="Genomic_DNA"/>
</dbReference>
<keyword evidence="4" id="KW-1185">Reference proteome</keyword>
<keyword evidence="2" id="KW-0472">Membrane</keyword>
<keyword evidence="2" id="KW-1133">Transmembrane helix</keyword>
<evidence type="ECO:0000256" key="1">
    <source>
        <dbReference type="SAM" id="MobiDB-lite"/>
    </source>
</evidence>
<accession>A0ABU2RLC2</accession>
<evidence type="ECO:0000313" key="4">
    <source>
        <dbReference type="Proteomes" id="UP001183777"/>
    </source>
</evidence>
<name>A0ABU2RLC2_9ACTN</name>
<feature type="transmembrane region" description="Helical" evidence="2">
    <location>
        <begin position="27"/>
        <end position="43"/>
    </location>
</feature>
<proteinExistence type="predicted"/>
<sequence>MRTLHGVLLILLVRRLGARESSTYASLFIVGTSLMAVCVADVARDDLTLRRRGVTVTATVVKEWRDPAQGRAARHYHYELVRPDGSKVPGPATRPPNDRHDAGRTLTVVVDPRGELRPQTPGQADATGDLLGSGAFAPAALSPSAG</sequence>
<gene>
    <name evidence="3" type="ORF">RM649_18650</name>
</gene>
<reference evidence="4" key="1">
    <citation type="submission" date="2023-07" db="EMBL/GenBank/DDBJ databases">
        <title>30 novel species of actinomycetes from the DSMZ collection.</title>
        <authorList>
            <person name="Nouioui I."/>
        </authorList>
    </citation>
    <scope>NUCLEOTIDE SEQUENCE [LARGE SCALE GENOMIC DNA]</scope>
    <source>
        <strain evidence="4">DSM 41770</strain>
    </source>
</reference>
<keyword evidence="2" id="KW-0812">Transmembrane</keyword>
<dbReference type="Proteomes" id="UP001183777">
    <property type="component" value="Unassembled WGS sequence"/>
</dbReference>
<dbReference type="RefSeq" id="WP_311657802.1">
    <property type="nucleotide sequence ID" value="NZ_JAVREX010000007.1"/>
</dbReference>
<evidence type="ECO:0000313" key="3">
    <source>
        <dbReference type="EMBL" id="MDT0429653.1"/>
    </source>
</evidence>